<accession>A0A7R9GBJ5</accession>
<dbReference type="PANTHER" id="PTHR11792">
    <property type="entry name" value="ARRESTIN"/>
    <property type="match status" value="1"/>
</dbReference>
<dbReference type="EMBL" id="OA882372">
    <property type="protein sequence ID" value="CAD7274976.1"/>
    <property type="molecule type" value="Genomic_DNA"/>
</dbReference>
<evidence type="ECO:0000313" key="3">
    <source>
        <dbReference type="EMBL" id="CAD7274976.1"/>
    </source>
</evidence>
<dbReference type="Gene3D" id="2.60.40.840">
    <property type="match status" value="1"/>
</dbReference>
<sequence>MMAAGNIEEVEDGTKSKPDLRMTEIKQRFRIRSKQHSDFQSSHSSEIADMSFFESDCRRVYKKSTPNGKLSLYLNNREFPLKAGRTTVVDGLAVINPAAVKDRLVYAQVHLNFRYGREDEEVMGLTFSTEAVLSSEVIYPPEQATIKNHMSRFPLTTFQDVLMKKIGEEAIPFFFEISELSPPSVHLNPAKQYEGSPIGISYDV</sequence>
<evidence type="ECO:0000259" key="2">
    <source>
        <dbReference type="Pfam" id="PF00339"/>
    </source>
</evidence>
<comment type="similarity">
    <text evidence="1">Belongs to the arrestin family.</text>
</comment>
<protein>
    <recommendedName>
        <fullName evidence="2">Arrestin-like N-terminal domain-containing protein</fullName>
    </recommendedName>
</protein>
<organism evidence="3">
    <name type="scientific">Notodromas monacha</name>
    <dbReference type="NCBI Taxonomy" id="399045"/>
    <lineage>
        <taxon>Eukaryota</taxon>
        <taxon>Metazoa</taxon>
        <taxon>Ecdysozoa</taxon>
        <taxon>Arthropoda</taxon>
        <taxon>Crustacea</taxon>
        <taxon>Oligostraca</taxon>
        <taxon>Ostracoda</taxon>
        <taxon>Podocopa</taxon>
        <taxon>Podocopida</taxon>
        <taxon>Cypridocopina</taxon>
        <taxon>Cypridoidea</taxon>
        <taxon>Cyprididae</taxon>
        <taxon>Notodromas</taxon>
    </lineage>
</organism>
<dbReference type="GO" id="GO:0005737">
    <property type="term" value="C:cytoplasm"/>
    <property type="evidence" value="ECO:0007669"/>
    <property type="project" value="TreeGrafter"/>
</dbReference>
<dbReference type="Pfam" id="PF00339">
    <property type="entry name" value="Arrestin_N"/>
    <property type="match status" value="1"/>
</dbReference>
<dbReference type="PRINTS" id="PR00309">
    <property type="entry name" value="ARRESTIN"/>
</dbReference>
<dbReference type="OrthoDB" id="298939at2759"/>
<reference evidence="3" key="1">
    <citation type="submission" date="2020-11" db="EMBL/GenBank/DDBJ databases">
        <authorList>
            <person name="Tran Van P."/>
        </authorList>
    </citation>
    <scope>NUCLEOTIDE SEQUENCE</scope>
</reference>
<dbReference type="PANTHER" id="PTHR11792:SF18">
    <property type="entry name" value="FI20035P1"/>
    <property type="match status" value="1"/>
</dbReference>
<keyword evidence="4" id="KW-1185">Reference proteome</keyword>
<evidence type="ECO:0000256" key="1">
    <source>
        <dbReference type="ARBA" id="ARBA00005298"/>
    </source>
</evidence>
<dbReference type="GO" id="GO:0002031">
    <property type="term" value="P:G protein-coupled receptor internalization"/>
    <property type="evidence" value="ECO:0007669"/>
    <property type="project" value="TreeGrafter"/>
</dbReference>
<dbReference type="AlphaFoldDB" id="A0A7R9GBJ5"/>
<evidence type="ECO:0000313" key="4">
    <source>
        <dbReference type="Proteomes" id="UP000678499"/>
    </source>
</evidence>
<dbReference type="GO" id="GO:0001664">
    <property type="term" value="F:G protein-coupled receptor binding"/>
    <property type="evidence" value="ECO:0007669"/>
    <property type="project" value="TreeGrafter"/>
</dbReference>
<gene>
    <name evidence="3" type="ORF">NMOB1V02_LOCUS2786</name>
</gene>
<name>A0A7R9GBJ5_9CRUS</name>
<dbReference type="EMBL" id="CAJPEX010000335">
    <property type="protein sequence ID" value="CAG0915128.1"/>
    <property type="molecule type" value="Genomic_DNA"/>
</dbReference>
<dbReference type="InterPro" id="IPR000698">
    <property type="entry name" value="Arrestin"/>
</dbReference>
<proteinExistence type="inferred from homology"/>
<feature type="domain" description="Arrestin-like N-terminal" evidence="2">
    <location>
        <begin position="72"/>
        <end position="204"/>
    </location>
</feature>
<dbReference type="GO" id="GO:0007165">
    <property type="term" value="P:signal transduction"/>
    <property type="evidence" value="ECO:0007669"/>
    <property type="project" value="InterPro"/>
</dbReference>
<dbReference type="InterPro" id="IPR011021">
    <property type="entry name" value="Arrestin-like_N"/>
</dbReference>
<dbReference type="Proteomes" id="UP000678499">
    <property type="component" value="Unassembled WGS sequence"/>
</dbReference>
<dbReference type="InterPro" id="IPR014753">
    <property type="entry name" value="Arrestin_N"/>
</dbReference>
<dbReference type="SUPFAM" id="SSF81296">
    <property type="entry name" value="E set domains"/>
    <property type="match status" value="1"/>
</dbReference>
<dbReference type="InterPro" id="IPR014756">
    <property type="entry name" value="Ig_E-set"/>
</dbReference>